<feature type="domain" description="RelA/SpoT" evidence="4">
    <location>
        <begin position="66"/>
        <end position="211"/>
    </location>
</feature>
<comment type="caution">
    <text evidence="5">The sequence shown here is derived from an EMBL/GenBank/DDBJ whole genome shotgun (WGS) entry which is preliminary data.</text>
</comment>
<dbReference type="CDD" id="cd05399">
    <property type="entry name" value="NT_Rel-Spo_like"/>
    <property type="match status" value="1"/>
</dbReference>
<evidence type="ECO:0000256" key="1">
    <source>
        <dbReference type="ARBA" id="ARBA00004976"/>
    </source>
</evidence>
<dbReference type="EMBL" id="JBHRUJ010000004">
    <property type="protein sequence ID" value="MFC3210195.1"/>
    <property type="molecule type" value="Genomic_DNA"/>
</dbReference>
<accession>A0ABV7KL84</accession>
<protein>
    <recommendedName>
        <fullName evidence="4">RelA/SpoT domain-containing protein</fullName>
    </recommendedName>
</protein>
<proteinExistence type="predicted"/>
<keyword evidence="6" id="KW-1185">Reference proteome</keyword>
<sequence length="386" mass="45722">MKKLNEKQFLSDFNINEERYNEAEIKWENLVEIYEDYENYKNTLKSTGDVISQYFRSIPEVHSVRSRIKDSYHLLDKIVRKIIRQKKGNPSYSITIQNYRSEITDLIGVRIIHLYKNTAAEIDSYIRTTWDQHETPTIYYRAGDFTQKQLDQLTNEFMYKEHMFGYRSWHYLIETRTTLELHLVEVQVRTLFEEGWSEIDHQLRYPNNTDNKLLTEQLLVLNRLAGSADELVNSIKESKANFENMELINDEKTRIIDELKEEIAAFSNIENDETQNSLNDKIEELQNLNNIKLISLKESLNAQIQNNFNQSLINIKKRLIDGDYYNISNKIVNNPGLKLQKQIEDFHNQNKIKYFLDGTLYNSDNDNDNDNNDNNDNNEESDSNNN</sequence>
<evidence type="ECO:0000259" key="4">
    <source>
        <dbReference type="SMART" id="SM00954"/>
    </source>
</evidence>
<dbReference type="Pfam" id="PF04607">
    <property type="entry name" value="RelA_SpoT"/>
    <property type="match status" value="1"/>
</dbReference>
<name>A0ABV7KL84_PLAOK</name>
<dbReference type="Proteomes" id="UP001595625">
    <property type="component" value="Unassembled WGS sequence"/>
</dbReference>
<dbReference type="RefSeq" id="WP_117313194.1">
    <property type="nucleotide sequence ID" value="NZ_JBHRUJ010000004.1"/>
</dbReference>
<gene>
    <name evidence="5" type="ORF">ACFOEJ_03785</name>
</gene>
<evidence type="ECO:0000313" key="5">
    <source>
        <dbReference type="EMBL" id="MFC3210195.1"/>
    </source>
</evidence>
<evidence type="ECO:0000256" key="2">
    <source>
        <dbReference type="SAM" id="Coils"/>
    </source>
</evidence>
<feature type="region of interest" description="Disordered" evidence="3">
    <location>
        <begin position="363"/>
        <end position="386"/>
    </location>
</feature>
<evidence type="ECO:0000256" key="3">
    <source>
        <dbReference type="SAM" id="MobiDB-lite"/>
    </source>
</evidence>
<dbReference type="PANTHER" id="PTHR41773">
    <property type="entry name" value="GTP PYROPHOSPHATASE-RELATED"/>
    <property type="match status" value="1"/>
</dbReference>
<keyword evidence="2" id="KW-0175">Coiled coil</keyword>
<dbReference type="InterPro" id="IPR007685">
    <property type="entry name" value="RelA_SpoT"/>
</dbReference>
<dbReference type="SMART" id="SM00954">
    <property type="entry name" value="RelA_SpoT"/>
    <property type="match status" value="1"/>
</dbReference>
<dbReference type="InterPro" id="IPR043519">
    <property type="entry name" value="NT_sf"/>
</dbReference>
<evidence type="ECO:0000313" key="6">
    <source>
        <dbReference type="Proteomes" id="UP001595625"/>
    </source>
</evidence>
<dbReference type="SUPFAM" id="SSF81301">
    <property type="entry name" value="Nucleotidyltransferase"/>
    <property type="match status" value="1"/>
</dbReference>
<dbReference type="Gene3D" id="3.30.460.10">
    <property type="entry name" value="Beta Polymerase, domain 2"/>
    <property type="match status" value="1"/>
</dbReference>
<comment type="pathway">
    <text evidence="1">Purine metabolism; ppGpp biosynthesis; ppGpp from GTP: step 1/2.</text>
</comment>
<reference evidence="6" key="1">
    <citation type="journal article" date="2019" name="Int. J. Syst. Evol. Microbiol.">
        <title>The Global Catalogue of Microorganisms (GCM) 10K type strain sequencing project: providing services to taxonomists for standard genome sequencing and annotation.</title>
        <authorList>
            <consortium name="The Broad Institute Genomics Platform"/>
            <consortium name="The Broad Institute Genome Sequencing Center for Infectious Disease"/>
            <person name="Wu L."/>
            <person name="Ma J."/>
        </authorList>
    </citation>
    <scope>NUCLEOTIDE SEQUENCE [LARGE SCALE GENOMIC DNA]</scope>
    <source>
        <strain evidence="6">CCM 320</strain>
    </source>
</reference>
<feature type="compositionally biased region" description="Acidic residues" evidence="3">
    <location>
        <begin position="365"/>
        <end position="386"/>
    </location>
</feature>
<dbReference type="PANTHER" id="PTHR41773:SF1">
    <property type="entry name" value="RELA_SPOT DOMAIN-CONTAINING PROTEIN"/>
    <property type="match status" value="1"/>
</dbReference>
<feature type="coiled-coil region" evidence="2">
    <location>
        <begin position="242"/>
        <end position="291"/>
    </location>
</feature>
<organism evidence="5 6">
    <name type="scientific">Planomicrobium okeanokoites</name>
    <name type="common">Planococcus okeanokoites</name>
    <name type="synonym">Flavobacterium okeanokoites</name>
    <dbReference type="NCBI Taxonomy" id="244"/>
    <lineage>
        <taxon>Bacteria</taxon>
        <taxon>Bacillati</taxon>
        <taxon>Bacillota</taxon>
        <taxon>Bacilli</taxon>
        <taxon>Bacillales</taxon>
        <taxon>Caryophanaceae</taxon>
        <taxon>Planomicrobium</taxon>
    </lineage>
</organism>